<sequence>MVAAEFPNAKLIRNAENLGYSKANNIAIRKILSRLPNPPPPDFAKATTGTRGEGNTKENSSPLPGSPKNVLGFGVGVRGEDKGGGEELSRYFLLLNPDVEIALDTFDKMISYMDNDKSVGIAGCRVVKTDGSFDKASRRSFPNLKNSLLHFAGLSSDYNLNLPDDKTSEVDSVMGAFLMIRGETLEKIGLLDEAFFMYGEDLDWCMRAKQAGYKVMYAPVTTVVHHKGSSSRKLPKKALYEFHRAMIVFYMKHYSANHSELVNSLVKLAIWARYYLKLIQNSFRKEKYVSK</sequence>
<protein>
    <recommendedName>
        <fullName evidence="4">Glycosyltransferase 2-like domain-containing protein</fullName>
    </recommendedName>
</protein>
<evidence type="ECO:0000313" key="2">
    <source>
        <dbReference type="EMBL" id="OGE79408.1"/>
    </source>
</evidence>
<accession>A0A1F5NP52</accession>
<comment type="caution">
    <text evidence="2">The sequence shown here is derived from an EMBL/GenBank/DDBJ whole genome shotgun (WGS) entry which is preliminary data.</text>
</comment>
<proteinExistence type="predicted"/>
<dbReference type="EMBL" id="MFEK01000003">
    <property type="protein sequence ID" value="OGE79408.1"/>
    <property type="molecule type" value="Genomic_DNA"/>
</dbReference>
<dbReference type="Pfam" id="PF13641">
    <property type="entry name" value="Glyco_tranf_2_3"/>
    <property type="match status" value="1"/>
</dbReference>
<evidence type="ECO:0000313" key="3">
    <source>
        <dbReference type="Proteomes" id="UP000176864"/>
    </source>
</evidence>
<organism evidence="2 3">
    <name type="scientific">Candidatus Doudnabacteria bacterium RIFCSPHIGHO2_01_FULL_46_14</name>
    <dbReference type="NCBI Taxonomy" id="1817824"/>
    <lineage>
        <taxon>Bacteria</taxon>
        <taxon>Candidatus Doudnaibacteriota</taxon>
    </lineage>
</organism>
<evidence type="ECO:0000256" key="1">
    <source>
        <dbReference type="SAM" id="MobiDB-lite"/>
    </source>
</evidence>
<dbReference type="InterPro" id="IPR029044">
    <property type="entry name" value="Nucleotide-diphossugar_trans"/>
</dbReference>
<dbReference type="PANTHER" id="PTHR43179">
    <property type="entry name" value="RHAMNOSYLTRANSFERASE WBBL"/>
    <property type="match status" value="1"/>
</dbReference>
<dbReference type="Gene3D" id="3.90.550.10">
    <property type="entry name" value="Spore Coat Polysaccharide Biosynthesis Protein SpsA, Chain A"/>
    <property type="match status" value="1"/>
</dbReference>
<gene>
    <name evidence="2" type="ORF">A2751_05230</name>
</gene>
<dbReference type="PANTHER" id="PTHR43179:SF7">
    <property type="entry name" value="RHAMNOSYLTRANSFERASE WBBL"/>
    <property type="match status" value="1"/>
</dbReference>
<name>A0A1F5NP52_9BACT</name>
<feature type="region of interest" description="Disordered" evidence="1">
    <location>
        <begin position="37"/>
        <end position="70"/>
    </location>
</feature>
<dbReference type="SUPFAM" id="SSF53448">
    <property type="entry name" value="Nucleotide-diphospho-sugar transferases"/>
    <property type="match status" value="1"/>
</dbReference>
<reference evidence="2 3" key="1">
    <citation type="journal article" date="2016" name="Nat. Commun.">
        <title>Thousands of microbial genomes shed light on interconnected biogeochemical processes in an aquifer system.</title>
        <authorList>
            <person name="Anantharaman K."/>
            <person name="Brown C.T."/>
            <person name="Hug L.A."/>
            <person name="Sharon I."/>
            <person name="Castelle C.J."/>
            <person name="Probst A.J."/>
            <person name="Thomas B.C."/>
            <person name="Singh A."/>
            <person name="Wilkins M.J."/>
            <person name="Karaoz U."/>
            <person name="Brodie E.L."/>
            <person name="Williams K.H."/>
            <person name="Hubbard S.S."/>
            <person name="Banfield J.F."/>
        </authorList>
    </citation>
    <scope>NUCLEOTIDE SEQUENCE [LARGE SCALE GENOMIC DNA]</scope>
</reference>
<dbReference type="Proteomes" id="UP000176864">
    <property type="component" value="Unassembled WGS sequence"/>
</dbReference>
<dbReference type="AlphaFoldDB" id="A0A1F5NP52"/>
<evidence type="ECO:0008006" key="4">
    <source>
        <dbReference type="Google" id="ProtNLM"/>
    </source>
</evidence>
<dbReference type="STRING" id="1817824.A2751_05230"/>